<gene>
    <name evidence="4" type="ORF">ITX56_18740</name>
</gene>
<evidence type="ECO:0000313" key="5">
    <source>
        <dbReference type="Proteomes" id="UP000706580"/>
    </source>
</evidence>
<comment type="subcellular location">
    <subcellularLocation>
        <location evidence="1">Membrane</location>
        <topology evidence="1">Single-pass membrane protein</topology>
    </subcellularLocation>
</comment>
<evidence type="ECO:0000256" key="1">
    <source>
        <dbReference type="ARBA" id="ARBA00004167"/>
    </source>
</evidence>
<reference evidence="4 5" key="1">
    <citation type="submission" date="2020-11" db="EMBL/GenBank/DDBJ databases">
        <title>Draft Genome of Enterobacter sp. strain EMC7.</title>
        <authorList>
            <person name="Barman P."/>
            <person name="Sinha S."/>
            <person name="Sen S."/>
            <person name="Chakraborty R."/>
        </authorList>
    </citation>
    <scope>NUCLEOTIDE SEQUENCE [LARGE SCALE GENOMIC DNA]</scope>
    <source>
        <strain evidence="4 5">EMC7</strain>
    </source>
</reference>
<evidence type="ECO:0000259" key="3">
    <source>
        <dbReference type="Pfam" id="PF12528"/>
    </source>
</evidence>
<proteinExistence type="predicted"/>
<keyword evidence="2" id="KW-0812">Transmembrane</keyword>
<dbReference type="NCBIfam" id="TIGR02532">
    <property type="entry name" value="IV_pilin_GFxxxE"/>
    <property type="match status" value="1"/>
</dbReference>
<dbReference type="Proteomes" id="UP000706580">
    <property type="component" value="Unassembled WGS sequence"/>
</dbReference>
<dbReference type="InterPro" id="IPR022204">
    <property type="entry name" value="PpdC-like_C"/>
</dbReference>
<dbReference type="Pfam" id="PF07963">
    <property type="entry name" value="N_methyl"/>
    <property type="match status" value="1"/>
</dbReference>
<accession>A0ABS7RZR7</accession>
<dbReference type="Pfam" id="PF12528">
    <property type="entry name" value="T2SSppdC"/>
    <property type="match status" value="1"/>
</dbReference>
<feature type="domain" description="Prepilin peptidase dependent protein C-like C-terminal" evidence="3">
    <location>
        <begin position="33"/>
        <end position="104"/>
    </location>
</feature>
<keyword evidence="2" id="KW-0472">Membrane</keyword>
<keyword evidence="2" id="KW-1133">Transmembrane helix</keyword>
<sequence length="107" mass="11867">MSATVARQKGFSMVEVLLAMMLMVLVVTALAGYHRVLASRFVTLEQYRQLWRHVHAQSQLSAGDVPSGWQVNRMQTTQAGCVSISVKLISPLGRQGQMTRLHCPVSQ</sequence>
<evidence type="ECO:0000256" key="2">
    <source>
        <dbReference type="SAM" id="Phobius"/>
    </source>
</evidence>
<evidence type="ECO:0000313" key="4">
    <source>
        <dbReference type="EMBL" id="MBZ0059800.1"/>
    </source>
</evidence>
<dbReference type="InterPro" id="IPR012902">
    <property type="entry name" value="N_methyl_site"/>
</dbReference>
<keyword evidence="5" id="KW-1185">Reference proteome</keyword>
<dbReference type="RefSeq" id="WP_223075423.1">
    <property type="nucleotide sequence ID" value="NZ_JADMNK010000012.1"/>
</dbReference>
<protein>
    <submittedName>
        <fullName evidence="4">Prepilin-type N-terminal cleavage/methylation domain-containing protein</fullName>
    </submittedName>
</protein>
<dbReference type="EMBL" id="JADMNK010000012">
    <property type="protein sequence ID" value="MBZ0059800.1"/>
    <property type="molecule type" value="Genomic_DNA"/>
</dbReference>
<comment type="caution">
    <text evidence="4">The sequence shown here is derived from an EMBL/GenBank/DDBJ whole genome shotgun (WGS) entry which is preliminary data.</text>
</comment>
<name>A0ABS7RZR7_9ENTR</name>
<organism evidence="4 5">
    <name type="scientific">Leclercia barmai</name>
    <dbReference type="NCBI Taxonomy" id="2785629"/>
    <lineage>
        <taxon>Bacteria</taxon>
        <taxon>Pseudomonadati</taxon>
        <taxon>Pseudomonadota</taxon>
        <taxon>Gammaproteobacteria</taxon>
        <taxon>Enterobacterales</taxon>
        <taxon>Enterobacteriaceae</taxon>
        <taxon>Leclercia</taxon>
    </lineage>
</organism>
<dbReference type="NCBIfam" id="NF007660">
    <property type="entry name" value="PRK10332.1"/>
    <property type="match status" value="1"/>
</dbReference>
<feature type="transmembrane region" description="Helical" evidence="2">
    <location>
        <begin position="12"/>
        <end position="33"/>
    </location>
</feature>